<dbReference type="WBParaSite" id="PSAMB.scaffold9652size4755.g32646.t1">
    <property type="protein sequence ID" value="PSAMB.scaffold9652size4755.g32646.t1"/>
    <property type="gene ID" value="PSAMB.scaffold9652size4755.g32646"/>
</dbReference>
<proteinExistence type="predicted"/>
<dbReference type="Proteomes" id="UP000887566">
    <property type="component" value="Unplaced"/>
</dbReference>
<sequence>MAAANAFVARTVRAVPFFTRLWLGYTHNSLRSQGMEEFVHKYLPLIREGNPHLQYVFHRTHVQCDPHVVGEFEWTRQQRKNVSYKTAEQVLAIVEEMMVGGDYRKGRRRHICTRLPRGRVLLEEEQRGHDVFKVYSKWKADLD</sequence>
<organism evidence="1 3">
    <name type="scientific">Plectus sambesii</name>
    <dbReference type="NCBI Taxonomy" id="2011161"/>
    <lineage>
        <taxon>Eukaryota</taxon>
        <taxon>Metazoa</taxon>
        <taxon>Ecdysozoa</taxon>
        <taxon>Nematoda</taxon>
        <taxon>Chromadorea</taxon>
        <taxon>Plectida</taxon>
        <taxon>Plectina</taxon>
        <taxon>Plectoidea</taxon>
        <taxon>Plectidae</taxon>
        <taxon>Plectus</taxon>
    </lineage>
</organism>
<evidence type="ECO:0000313" key="2">
    <source>
        <dbReference type="WBParaSite" id="PSAMB.scaffold1318size33055.g12323.t1"/>
    </source>
</evidence>
<dbReference type="Gene3D" id="3.40.30.10">
    <property type="entry name" value="Glutaredoxin"/>
    <property type="match status" value="1"/>
</dbReference>
<dbReference type="InterPro" id="IPR036249">
    <property type="entry name" value="Thioredoxin-like_sf"/>
</dbReference>
<dbReference type="AlphaFoldDB" id="A0A914XS66"/>
<evidence type="ECO:0000313" key="3">
    <source>
        <dbReference type="WBParaSite" id="PSAMB.scaffold9652size4755.g32646.t1"/>
    </source>
</evidence>
<evidence type="ECO:0000313" key="1">
    <source>
        <dbReference type="Proteomes" id="UP000887566"/>
    </source>
</evidence>
<keyword evidence="1" id="KW-1185">Reference proteome</keyword>
<dbReference type="SUPFAM" id="SSF52833">
    <property type="entry name" value="Thioredoxin-like"/>
    <property type="match status" value="1"/>
</dbReference>
<reference evidence="2 3" key="1">
    <citation type="submission" date="2022-11" db="UniProtKB">
        <authorList>
            <consortium name="WormBaseParasite"/>
        </authorList>
    </citation>
    <scope>IDENTIFICATION</scope>
</reference>
<dbReference type="WBParaSite" id="PSAMB.scaffold1318size33055.g12323.t1">
    <property type="protein sequence ID" value="PSAMB.scaffold1318size33055.g12323.t1"/>
    <property type="gene ID" value="PSAMB.scaffold1318size33055.g12323"/>
</dbReference>
<protein>
    <submittedName>
        <fullName evidence="2 3">Ribosomal protein/NADH dehydrogenase domain-containing protein</fullName>
    </submittedName>
</protein>
<name>A0A914XS66_9BILA</name>
<accession>A0A914XS66</accession>